<keyword evidence="4 5" id="KW-0067">ATP-binding</keyword>
<dbReference type="Gene3D" id="1.10.510.10">
    <property type="entry name" value="Transferase(Phosphotransferase) domain 1"/>
    <property type="match status" value="1"/>
</dbReference>
<keyword evidence="9" id="KW-1185">Reference proteome</keyword>
<dbReference type="AlphaFoldDB" id="A0A2Z7DDL5"/>
<dbReference type="PANTHER" id="PTHR48011">
    <property type="entry name" value="CCR4-NOT TRANSCRIPTIONAL COMPLEX SUBUNIT CAF120-RELATED"/>
    <property type="match status" value="1"/>
</dbReference>
<evidence type="ECO:0000256" key="4">
    <source>
        <dbReference type="ARBA" id="ARBA00022840"/>
    </source>
</evidence>
<evidence type="ECO:0000256" key="5">
    <source>
        <dbReference type="PROSITE-ProRule" id="PRU10141"/>
    </source>
</evidence>
<dbReference type="InterPro" id="IPR017441">
    <property type="entry name" value="Protein_kinase_ATP_BS"/>
</dbReference>
<accession>A0A2Z7DDL5</accession>
<dbReference type="InterPro" id="IPR011009">
    <property type="entry name" value="Kinase-like_dom_sf"/>
</dbReference>
<gene>
    <name evidence="8" type="ORF">F511_12516</name>
</gene>
<dbReference type="InterPro" id="IPR052751">
    <property type="entry name" value="Plant_MAPKKK"/>
</dbReference>
<feature type="domain" description="Protein kinase" evidence="7">
    <location>
        <begin position="24"/>
        <end position="300"/>
    </location>
</feature>
<organism evidence="8 9">
    <name type="scientific">Dorcoceras hygrometricum</name>
    <dbReference type="NCBI Taxonomy" id="472368"/>
    <lineage>
        <taxon>Eukaryota</taxon>
        <taxon>Viridiplantae</taxon>
        <taxon>Streptophyta</taxon>
        <taxon>Embryophyta</taxon>
        <taxon>Tracheophyta</taxon>
        <taxon>Spermatophyta</taxon>
        <taxon>Magnoliopsida</taxon>
        <taxon>eudicotyledons</taxon>
        <taxon>Gunneridae</taxon>
        <taxon>Pentapetalae</taxon>
        <taxon>asterids</taxon>
        <taxon>lamiids</taxon>
        <taxon>Lamiales</taxon>
        <taxon>Gesneriaceae</taxon>
        <taxon>Didymocarpoideae</taxon>
        <taxon>Trichosporeae</taxon>
        <taxon>Loxocarpinae</taxon>
        <taxon>Dorcoceras</taxon>
    </lineage>
</organism>
<evidence type="ECO:0000256" key="6">
    <source>
        <dbReference type="RuleBase" id="RU000304"/>
    </source>
</evidence>
<reference evidence="8 9" key="1">
    <citation type="journal article" date="2015" name="Proc. Natl. Acad. Sci. U.S.A.">
        <title>The resurrection genome of Boea hygrometrica: A blueprint for survival of dehydration.</title>
        <authorList>
            <person name="Xiao L."/>
            <person name="Yang G."/>
            <person name="Zhang L."/>
            <person name="Yang X."/>
            <person name="Zhao S."/>
            <person name="Ji Z."/>
            <person name="Zhou Q."/>
            <person name="Hu M."/>
            <person name="Wang Y."/>
            <person name="Chen M."/>
            <person name="Xu Y."/>
            <person name="Jin H."/>
            <person name="Xiao X."/>
            <person name="Hu G."/>
            <person name="Bao F."/>
            <person name="Hu Y."/>
            <person name="Wan P."/>
            <person name="Li L."/>
            <person name="Deng X."/>
            <person name="Kuang T."/>
            <person name="Xiang C."/>
            <person name="Zhu J.K."/>
            <person name="Oliver M.J."/>
            <person name="He Y."/>
        </authorList>
    </citation>
    <scope>NUCLEOTIDE SEQUENCE [LARGE SCALE GENOMIC DNA]</scope>
    <source>
        <strain evidence="9">cv. XS01</strain>
    </source>
</reference>
<dbReference type="GO" id="GO:0005524">
    <property type="term" value="F:ATP binding"/>
    <property type="evidence" value="ECO:0007669"/>
    <property type="project" value="UniProtKB-UniRule"/>
</dbReference>
<dbReference type="GO" id="GO:0007165">
    <property type="term" value="P:signal transduction"/>
    <property type="evidence" value="ECO:0007669"/>
    <property type="project" value="TreeGrafter"/>
</dbReference>
<protein>
    <submittedName>
        <fullName evidence="8">Mitogen-activated protein kinase kinase kinase YODA-like</fullName>
    </submittedName>
</protein>
<keyword evidence="6" id="KW-0723">Serine/threonine-protein kinase</keyword>
<dbReference type="PROSITE" id="PS50011">
    <property type="entry name" value="PROTEIN_KINASE_DOM"/>
    <property type="match status" value="1"/>
</dbReference>
<evidence type="ECO:0000313" key="8">
    <source>
        <dbReference type="EMBL" id="KZV57910.1"/>
    </source>
</evidence>
<dbReference type="EMBL" id="KQ987226">
    <property type="protein sequence ID" value="KZV57910.1"/>
    <property type="molecule type" value="Genomic_DNA"/>
</dbReference>
<evidence type="ECO:0000313" key="9">
    <source>
        <dbReference type="Proteomes" id="UP000250235"/>
    </source>
</evidence>
<dbReference type="PANTHER" id="PTHR48011:SF103">
    <property type="entry name" value="MITOGEN-ACTIVATED PROTEIN KINASE KINASE KINASE YODA-LIKE"/>
    <property type="match status" value="1"/>
</dbReference>
<dbReference type="OrthoDB" id="8693905at2759"/>
<keyword evidence="2 5" id="KW-0547">Nucleotide-binding</keyword>
<dbReference type="SMART" id="SM00220">
    <property type="entry name" value="S_TKc"/>
    <property type="match status" value="1"/>
</dbReference>
<evidence type="ECO:0000256" key="1">
    <source>
        <dbReference type="ARBA" id="ARBA00022679"/>
    </source>
</evidence>
<dbReference type="Proteomes" id="UP000250235">
    <property type="component" value="Unassembled WGS sequence"/>
</dbReference>
<keyword evidence="3 8" id="KW-0418">Kinase</keyword>
<proteinExistence type="inferred from homology"/>
<evidence type="ECO:0000256" key="2">
    <source>
        <dbReference type="ARBA" id="ARBA00022741"/>
    </source>
</evidence>
<feature type="binding site" evidence="5">
    <location>
        <position position="60"/>
    </location>
    <ligand>
        <name>ATP</name>
        <dbReference type="ChEBI" id="CHEBI:30616"/>
    </ligand>
</feature>
<dbReference type="PROSITE" id="PS00108">
    <property type="entry name" value="PROTEIN_KINASE_ST"/>
    <property type="match status" value="1"/>
</dbReference>
<dbReference type="Pfam" id="PF00069">
    <property type="entry name" value="Pkinase"/>
    <property type="match status" value="1"/>
</dbReference>
<comment type="similarity">
    <text evidence="6">Belongs to the protein kinase superfamily.</text>
</comment>
<evidence type="ECO:0000259" key="7">
    <source>
        <dbReference type="PROSITE" id="PS50011"/>
    </source>
</evidence>
<evidence type="ECO:0000256" key="3">
    <source>
        <dbReference type="ARBA" id="ARBA00022777"/>
    </source>
</evidence>
<dbReference type="InterPro" id="IPR008271">
    <property type="entry name" value="Ser/Thr_kinase_AS"/>
</dbReference>
<dbReference type="CDD" id="cd06606">
    <property type="entry name" value="STKc_MAPKKK"/>
    <property type="match status" value="1"/>
</dbReference>
<dbReference type="PROSITE" id="PS00107">
    <property type="entry name" value="PROTEIN_KINASE_ATP"/>
    <property type="match status" value="1"/>
</dbReference>
<dbReference type="InterPro" id="IPR000719">
    <property type="entry name" value="Prot_kinase_dom"/>
</dbReference>
<dbReference type="SUPFAM" id="SSF56112">
    <property type="entry name" value="Protein kinase-like (PK-like)"/>
    <property type="match status" value="1"/>
</dbReference>
<name>A0A2Z7DDL5_9LAMI</name>
<keyword evidence="1" id="KW-0808">Transferase</keyword>
<sequence>MLVGKRGDVVRGKSVNEYGDGVAWFRGSEIGKGGFGRVYMATLKNPRSKHSYFPPVMAVKSAEVSVSGSIQKEREVLSNVKGSPNIIKCFGDETTMGENGMMVYNLLLEYGSGGTLAQRIKKSGSGGLPESEARVYTRSILRGLKHIHDIGYVHCDLKPDNILLLPSLGREGSTAFRAKIGDFGLAKRVKQSRKRKLGPYWRGTPMYLSPEAVMHNVQEATSDIWALGCIVLEMLTGKAPWHEEKELKAEDILAKIGTRHEVPKILNDISKDAMDFLQGCFVRKYRSRMTAEMLLNHPFVGELEVNEAIEEVEEAEGLHEIETILVVSESDYELSLGSSSDEWGYISDQDSLSYWSDEDISYCDNDVVSDFVEEVEVEKLESITNSSIDAGLSQSTGASSEVSPRKQTQFPVSFTISTGV</sequence>
<dbReference type="GO" id="GO:0004674">
    <property type="term" value="F:protein serine/threonine kinase activity"/>
    <property type="evidence" value="ECO:0007669"/>
    <property type="project" value="UniProtKB-KW"/>
</dbReference>